<keyword evidence="3" id="KW-0489">Methyltransferase</keyword>
<proteinExistence type="predicted"/>
<evidence type="ECO:0000313" key="4">
    <source>
        <dbReference type="Proteomes" id="UP000000657"/>
    </source>
</evidence>
<organism evidence="3 4">
    <name type="scientific">Frankia alni (strain DSM 45986 / CECT 9034 / ACN14a)</name>
    <dbReference type="NCBI Taxonomy" id="326424"/>
    <lineage>
        <taxon>Bacteria</taxon>
        <taxon>Bacillati</taxon>
        <taxon>Actinomycetota</taxon>
        <taxon>Actinomycetes</taxon>
        <taxon>Frankiales</taxon>
        <taxon>Frankiaceae</taxon>
        <taxon>Frankia</taxon>
    </lineage>
</organism>
<sequence length="207" mass="21629">MDAAAWDARYAATELLWGSAPNRFVAAEIDGLAVGRALDLACGEGRNAIHLATLGWHVVGADFSATAVERAGRLAEHAGVADRTTFVVADAVAGPLPAGPFDLVLLAYLQLPAQRRRTALHRAADLLAPGATLLVVAHDSANLTEGVGGPQDPAVLYTADDVTADLADRAELSVDAARRVHRPVPTPAGERTAVDALVRLRRRVGRG</sequence>
<feature type="domain" description="Methyltransferase" evidence="2">
    <location>
        <begin position="38"/>
        <end position="130"/>
    </location>
</feature>
<reference evidence="3 4" key="1">
    <citation type="journal article" date="2007" name="Genome Res.">
        <title>Genome characteristics of facultatively symbiotic Frankia sp. strains reflect host range and host plant biogeography.</title>
        <authorList>
            <person name="Normand P."/>
            <person name="Lapierre P."/>
            <person name="Tisa L.S."/>
            <person name="Gogarten J.P."/>
            <person name="Alloisio N."/>
            <person name="Bagnarol E."/>
            <person name="Bassi C.A."/>
            <person name="Berry A.M."/>
            <person name="Bickhart D.M."/>
            <person name="Choisne N."/>
            <person name="Couloux A."/>
            <person name="Cournoyer B."/>
            <person name="Cruveiller S."/>
            <person name="Daubin V."/>
            <person name="Demange N."/>
            <person name="Francino M.P."/>
            <person name="Goltsman E."/>
            <person name="Huang Y."/>
            <person name="Kopp O.R."/>
            <person name="Labarre L."/>
            <person name="Lapidus A."/>
            <person name="Lavire C."/>
            <person name="Marechal J."/>
            <person name="Martinez M."/>
            <person name="Mastronunzio J.E."/>
            <person name="Mullin B.C."/>
            <person name="Niemann J."/>
            <person name="Pujic P."/>
            <person name="Rawnsley T."/>
            <person name="Rouy Z."/>
            <person name="Schenowitz C."/>
            <person name="Sellstedt A."/>
            <person name="Tavares F."/>
            <person name="Tomkins J.P."/>
            <person name="Vallenet D."/>
            <person name="Valverde C."/>
            <person name="Wall L.G."/>
            <person name="Wang Y."/>
            <person name="Medigue C."/>
            <person name="Benson D.R."/>
        </authorList>
    </citation>
    <scope>NUCLEOTIDE SEQUENCE [LARGE SCALE GENOMIC DNA]</scope>
    <source>
        <strain evidence="4">DSM 45986 / CECT 9034 / ACN14a</strain>
    </source>
</reference>
<dbReference type="eggNOG" id="COG2227">
    <property type="taxonomic scope" value="Bacteria"/>
</dbReference>
<keyword evidence="1" id="KW-0808">Transferase</keyword>
<dbReference type="InterPro" id="IPR029063">
    <property type="entry name" value="SAM-dependent_MTases_sf"/>
</dbReference>
<dbReference type="EMBL" id="CT573213">
    <property type="protein sequence ID" value="CAJ61545.1"/>
    <property type="molecule type" value="Genomic_DNA"/>
</dbReference>
<dbReference type="SUPFAM" id="SSF53335">
    <property type="entry name" value="S-adenosyl-L-methionine-dependent methyltransferases"/>
    <property type="match status" value="1"/>
</dbReference>
<dbReference type="HOGENOM" id="CLU_056435_0_1_11"/>
<dbReference type="OrthoDB" id="9786503at2"/>
<dbReference type="InterPro" id="IPR041698">
    <property type="entry name" value="Methyltransf_25"/>
</dbReference>
<dbReference type="CDD" id="cd02440">
    <property type="entry name" value="AdoMet_MTases"/>
    <property type="match status" value="1"/>
</dbReference>
<dbReference type="Pfam" id="PF13649">
    <property type="entry name" value="Methyltransf_25"/>
    <property type="match status" value="1"/>
</dbReference>
<evidence type="ECO:0000256" key="1">
    <source>
        <dbReference type="ARBA" id="ARBA00022679"/>
    </source>
</evidence>
<protein>
    <submittedName>
        <fullName evidence="3">Methyltransferase</fullName>
    </submittedName>
</protein>
<dbReference type="KEGG" id="fal:FRAAL2901"/>
<dbReference type="AlphaFoldDB" id="Q0RLQ9"/>
<accession>Q0RLQ9</accession>
<name>Q0RLQ9_FRAAA</name>
<keyword evidence="4" id="KW-1185">Reference proteome</keyword>
<dbReference type="GO" id="GO:0008168">
    <property type="term" value="F:methyltransferase activity"/>
    <property type="evidence" value="ECO:0007669"/>
    <property type="project" value="UniProtKB-KW"/>
</dbReference>
<dbReference type="PANTHER" id="PTHR43861">
    <property type="entry name" value="TRANS-ACONITATE 2-METHYLTRANSFERASE-RELATED"/>
    <property type="match status" value="1"/>
</dbReference>
<gene>
    <name evidence="3" type="ordered locus">FRAAL2901</name>
</gene>
<dbReference type="RefSeq" id="WP_011604047.1">
    <property type="nucleotide sequence ID" value="NC_008278.1"/>
</dbReference>
<evidence type="ECO:0000259" key="2">
    <source>
        <dbReference type="Pfam" id="PF13649"/>
    </source>
</evidence>
<dbReference type="PANTHER" id="PTHR43861:SF3">
    <property type="entry name" value="PUTATIVE (AFU_ORTHOLOGUE AFUA_2G14390)-RELATED"/>
    <property type="match status" value="1"/>
</dbReference>
<dbReference type="Proteomes" id="UP000000657">
    <property type="component" value="Chromosome"/>
</dbReference>
<dbReference type="Gene3D" id="3.40.50.150">
    <property type="entry name" value="Vaccinia Virus protein VP39"/>
    <property type="match status" value="1"/>
</dbReference>
<dbReference type="STRING" id="326424.FRAAL2901"/>
<evidence type="ECO:0000313" key="3">
    <source>
        <dbReference type="EMBL" id="CAJ61545.1"/>
    </source>
</evidence>
<dbReference type="GO" id="GO:0032259">
    <property type="term" value="P:methylation"/>
    <property type="evidence" value="ECO:0007669"/>
    <property type="project" value="UniProtKB-KW"/>
</dbReference>